<feature type="compositionally biased region" description="Low complexity" evidence="1">
    <location>
        <begin position="145"/>
        <end position="158"/>
    </location>
</feature>
<evidence type="ECO:0000256" key="1">
    <source>
        <dbReference type="SAM" id="MobiDB-lite"/>
    </source>
</evidence>
<name>A0A1I2JCP9_9ACTN</name>
<proteinExistence type="predicted"/>
<keyword evidence="4" id="KW-1185">Reference proteome</keyword>
<protein>
    <submittedName>
        <fullName evidence="3">Uncharacterized protein</fullName>
    </submittedName>
</protein>
<accession>A0A1I2JCP9</accession>
<evidence type="ECO:0000256" key="2">
    <source>
        <dbReference type="SAM" id="Phobius"/>
    </source>
</evidence>
<keyword evidence="2" id="KW-1133">Transmembrane helix</keyword>
<evidence type="ECO:0000313" key="4">
    <source>
        <dbReference type="Proteomes" id="UP000198589"/>
    </source>
</evidence>
<dbReference type="STRING" id="1798228.SAMN05216574_115139"/>
<reference evidence="4" key="1">
    <citation type="submission" date="2016-10" db="EMBL/GenBank/DDBJ databases">
        <authorList>
            <person name="Varghese N."/>
            <person name="Submissions S."/>
        </authorList>
    </citation>
    <scope>NUCLEOTIDE SEQUENCE [LARGE SCALE GENOMIC DNA]</scope>
    <source>
        <strain evidence="4">DSM 46838</strain>
    </source>
</reference>
<evidence type="ECO:0000313" key="3">
    <source>
        <dbReference type="EMBL" id="SFF51760.1"/>
    </source>
</evidence>
<feature type="transmembrane region" description="Helical" evidence="2">
    <location>
        <begin position="36"/>
        <end position="59"/>
    </location>
</feature>
<feature type="compositionally biased region" description="Pro residues" evidence="1">
    <location>
        <begin position="364"/>
        <end position="385"/>
    </location>
</feature>
<feature type="compositionally biased region" description="Low complexity" evidence="1">
    <location>
        <begin position="386"/>
        <end position="397"/>
    </location>
</feature>
<gene>
    <name evidence="3" type="ORF">SAMN05216574_115139</name>
</gene>
<keyword evidence="2" id="KW-0812">Transmembrane</keyword>
<feature type="compositionally biased region" description="Polar residues" evidence="1">
    <location>
        <begin position="1"/>
        <end position="10"/>
    </location>
</feature>
<dbReference type="Proteomes" id="UP000198589">
    <property type="component" value="Unassembled WGS sequence"/>
</dbReference>
<feature type="region of interest" description="Disordered" evidence="1">
    <location>
        <begin position="328"/>
        <end position="347"/>
    </location>
</feature>
<feature type="compositionally biased region" description="Pro residues" evidence="1">
    <location>
        <begin position="159"/>
        <end position="169"/>
    </location>
</feature>
<feature type="region of interest" description="Disordered" evidence="1">
    <location>
        <begin position="421"/>
        <end position="449"/>
    </location>
</feature>
<dbReference type="EMBL" id="FOND01000015">
    <property type="protein sequence ID" value="SFF51760.1"/>
    <property type="molecule type" value="Genomic_DNA"/>
</dbReference>
<feature type="region of interest" description="Disordered" evidence="1">
    <location>
        <begin position="364"/>
        <end position="409"/>
    </location>
</feature>
<feature type="compositionally biased region" description="Low complexity" evidence="1">
    <location>
        <begin position="429"/>
        <end position="441"/>
    </location>
</feature>
<feature type="compositionally biased region" description="Low complexity" evidence="1">
    <location>
        <begin position="240"/>
        <end position="262"/>
    </location>
</feature>
<feature type="compositionally biased region" description="Gly residues" evidence="1">
    <location>
        <begin position="335"/>
        <end position="345"/>
    </location>
</feature>
<dbReference type="AlphaFoldDB" id="A0A1I2JCP9"/>
<sequence>MRGGTATRSTGIPARGRPTGALSCSRPAGERLPGRGLVSAHVLLVPVLAAVAWLLMAFAQDVARADTASPPVVATSDGAPPAPAVGDPPSRGPAHETASGQPARGTTPGADDPDTEEPSPAQGAANAPPAVSGSAPADGRPVEEPPAAEAAGSGAAEAPAPPGPQPEPTPDGSSTDVAVPETLPGPETEPTVGISTEELPPESTTPAAPGCGVPTGEVPTDVGAPDTVLPAPGDGAPPEVQVAADPPVCDPPADGTTAEPAPAVDPVPSSPEPSTAAPPVDQPAEPAVVQAEPLQAPAPVAPASVVVAPVDPADIGCAATGPEGQARGAAAVDRVGGGTPQGMAGGRTAVPAPAVVAVATEPMIPAPPPPPPAPAPAPVPPPSGPAGPSVGGSCSAGIGSGGPGHDTGSLHAVLELVRATASSNAGWNSAPAGSGAAVGSGNDPGAQPD</sequence>
<feature type="region of interest" description="Disordered" evidence="1">
    <location>
        <begin position="1"/>
        <end position="27"/>
    </location>
</feature>
<feature type="compositionally biased region" description="Low complexity" evidence="1">
    <location>
        <begin position="286"/>
        <end position="295"/>
    </location>
</feature>
<organism evidence="3 4">
    <name type="scientific">Blastococcus tunisiensis</name>
    <dbReference type="NCBI Taxonomy" id="1798228"/>
    <lineage>
        <taxon>Bacteria</taxon>
        <taxon>Bacillati</taxon>
        <taxon>Actinomycetota</taxon>
        <taxon>Actinomycetes</taxon>
        <taxon>Geodermatophilales</taxon>
        <taxon>Geodermatophilaceae</taxon>
        <taxon>Blastococcus</taxon>
    </lineage>
</organism>
<keyword evidence="2" id="KW-0472">Membrane</keyword>
<feature type="region of interest" description="Disordered" evidence="1">
    <location>
        <begin position="70"/>
        <end position="295"/>
    </location>
</feature>
<feature type="compositionally biased region" description="Low complexity" evidence="1">
    <location>
        <begin position="180"/>
        <end position="191"/>
    </location>
</feature>